<gene>
    <name evidence="5" type="ORF">BC936DRAFT_144102</name>
</gene>
<evidence type="ECO:0000256" key="1">
    <source>
        <dbReference type="ARBA" id="ARBA00007102"/>
    </source>
</evidence>
<dbReference type="PANTHER" id="PTHR11700">
    <property type="entry name" value="30S RIBOSOMAL PROTEIN S10 FAMILY MEMBER"/>
    <property type="match status" value="1"/>
</dbReference>
<evidence type="ECO:0000313" key="5">
    <source>
        <dbReference type="EMBL" id="RUO95415.1"/>
    </source>
</evidence>
<dbReference type="AlphaFoldDB" id="A0A432ZYK2"/>
<dbReference type="GO" id="GO:1990904">
    <property type="term" value="C:ribonucleoprotein complex"/>
    <property type="evidence" value="ECO:0007669"/>
    <property type="project" value="UniProtKB-KW"/>
</dbReference>
<dbReference type="OrthoDB" id="366214at2759"/>
<dbReference type="GO" id="GO:0005840">
    <property type="term" value="C:ribosome"/>
    <property type="evidence" value="ECO:0007669"/>
    <property type="project" value="UniProtKB-KW"/>
</dbReference>
<proteinExistence type="inferred from homology"/>
<dbReference type="Gene3D" id="3.30.70.600">
    <property type="entry name" value="Ribosomal protein S10 domain"/>
    <property type="match status" value="1"/>
</dbReference>
<dbReference type="Pfam" id="PF00338">
    <property type="entry name" value="Ribosomal_S10"/>
    <property type="match status" value="1"/>
</dbReference>
<evidence type="ECO:0000256" key="2">
    <source>
        <dbReference type="ARBA" id="ARBA00022980"/>
    </source>
</evidence>
<dbReference type="InterPro" id="IPR036838">
    <property type="entry name" value="Ribosomal_uS10_dom_sf"/>
</dbReference>
<evidence type="ECO:0000259" key="4">
    <source>
        <dbReference type="SMART" id="SM01403"/>
    </source>
</evidence>
<dbReference type="PRINTS" id="PR00971">
    <property type="entry name" value="RIBOSOMALS10"/>
</dbReference>
<dbReference type="GO" id="GO:0003735">
    <property type="term" value="F:structural constituent of ribosome"/>
    <property type="evidence" value="ECO:0007669"/>
    <property type="project" value="InterPro"/>
</dbReference>
<dbReference type="SMART" id="SM01403">
    <property type="entry name" value="Ribosomal_S10"/>
    <property type="match status" value="1"/>
</dbReference>
<organism evidence="5 6">
    <name type="scientific">Jimgerdemannia flammicorona</name>
    <dbReference type="NCBI Taxonomy" id="994334"/>
    <lineage>
        <taxon>Eukaryota</taxon>
        <taxon>Fungi</taxon>
        <taxon>Fungi incertae sedis</taxon>
        <taxon>Mucoromycota</taxon>
        <taxon>Mucoromycotina</taxon>
        <taxon>Endogonomycetes</taxon>
        <taxon>Endogonales</taxon>
        <taxon>Endogonaceae</taxon>
        <taxon>Jimgerdemannia</taxon>
    </lineage>
</organism>
<keyword evidence="6" id="KW-1185">Reference proteome</keyword>
<evidence type="ECO:0000256" key="3">
    <source>
        <dbReference type="ARBA" id="ARBA00023274"/>
    </source>
</evidence>
<name>A0A432ZYK2_9FUNG</name>
<dbReference type="GO" id="GO:0006412">
    <property type="term" value="P:translation"/>
    <property type="evidence" value="ECO:0007669"/>
    <property type="project" value="InterPro"/>
</dbReference>
<evidence type="ECO:0000313" key="6">
    <source>
        <dbReference type="Proteomes" id="UP000268093"/>
    </source>
</evidence>
<dbReference type="InterPro" id="IPR027486">
    <property type="entry name" value="Ribosomal_uS10_dom"/>
</dbReference>
<feature type="domain" description="Small ribosomal subunit protein uS10" evidence="4">
    <location>
        <begin position="2"/>
        <end position="71"/>
    </location>
</feature>
<dbReference type="SUPFAM" id="SSF54999">
    <property type="entry name" value="Ribosomal protein S10"/>
    <property type="match status" value="1"/>
</dbReference>
<keyword evidence="2 5" id="KW-0689">Ribosomal protein</keyword>
<dbReference type="InterPro" id="IPR001848">
    <property type="entry name" value="Ribosomal_uS10"/>
</dbReference>
<comment type="caution">
    <text evidence="5">The sequence shown here is derived from an EMBL/GenBank/DDBJ whole genome shotgun (WGS) entry which is preliminary data.</text>
</comment>
<keyword evidence="3" id="KW-0687">Ribonucleoprotein</keyword>
<comment type="similarity">
    <text evidence="1">Belongs to the universal ribosomal protein uS10 family.</text>
</comment>
<dbReference type="Proteomes" id="UP000268093">
    <property type="component" value="Unassembled WGS sequence"/>
</dbReference>
<accession>A0A432ZYK2</accession>
<reference evidence="5 6" key="1">
    <citation type="journal article" date="2018" name="New Phytol.">
        <title>Phylogenomics of Endogonaceae and evolution of mycorrhizas within Mucoromycota.</title>
        <authorList>
            <person name="Chang Y."/>
            <person name="Desiro A."/>
            <person name="Na H."/>
            <person name="Sandor L."/>
            <person name="Lipzen A."/>
            <person name="Clum A."/>
            <person name="Barry K."/>
            <person name="Grigoriev I.V."/>
            <person name="Martin F.M."/>
            <person name="Stajich J.E."/>
            <person name="Smith M.E."/>
            <person name="Bonito G."/>
            <person name="Spatafora J.W."/>
        </authorList>
    </citation>
    <scope>NUCLEOTIDE SEQUENCE [LARGE SCALE GENOMIC DNA]</scope>
    <source>
        <strain evidence="5 6">GMNB39</strain>
    </source>
</reference>
<dbReference type="EMBL" id="RBNI01030206">
    <property type="protein sequence ID" value="RUO95415.1"/>
    <property type="molecule type" value="Genomic_DNA"/>
</dbReference>
<protein>
    <submittedName>
        <fullName evidence="5">Ribosomal protein S10p/S20e-domain-containing protein</fullName>
    </submittedName>
</protein>
<sequence>MPCSGMVRLPTQRSMWTLLRSPFVHKKAQENFERRTHKRLLQVKDAAPEAVNRWLLYLRMNAPAGVGMRATVFEYEEVGVGQRMIERVELRMKDKEPALAREENVQRMAEELVNKLGKEGEGEEV</sequence>